<name>W8PJQ3_9EURY</name>
<reference evidence="2 3" key="1">
    <citation type="submission" date="2014-02" db="EMBL/GenBank/DDBJ databases">
        <title>Genome Sequence of an Hyperthermophilic Archaeon, Thermococcus nautili 30-1, producing viral vesicles.</title>
        <authorList>
            <person name="Oberto J."/>
            <person name="Gaudin M."/>
            <person name="Cossu M."/>
            <person name="Gorlas A."/>
            <person name="Slesarev A."/>
            <person name="Marguet E."/>
            <person name="Forterre P."/>
        </authorList>
    </citation>
    <scope>NUCLEOTIDE SEQUENCE [LARGE SCALE GENOMIC DNA]</scope>
    <source>
        <strain evidence="2 3">30-1</strain>
    </source>
</reference>
<organism evidence="2 3">
    <name type="scientific">Thermococcus nautili</name>
    <dbReference type="NCBI Taxonomy" id="195522"/>
    <lineage>
        <taxon>Archaea</taxon>
        <taxon>Methanobacteriati</taxon>
        <taxon>Methanobacteriota</taxon>
        <taxon>Thermococci</taxon>
        <taxon>Thermococcales</taxon>
        <taxon>Thermococcaceae</taxon>
        <taxon>Thermococcus</taxon>
    </lineage>
</organism>
<dbReference type="KEGG" id="tnu:BD01_0691"/>
<protein>
    <submittedName>
        <fullName evidence="2">Uncharacterized protein</fullName>
    </submittedName>
</protein>
<keyword evidence="1" id="KW-0812">Transmembrane</keyword>
<dbReference type="AlphaFoldDB" id="W8PJQ3"/>
<accession>W8PJQ3</accession>
<evidence type="ECO:0000256" key="1">
    <source>
        <dbReference type="SAM" id="Phobius"/>
    </source>
</evidence>
<dbReference type="eggNOG" id="ENOG502N5NB">
    <property type="taxonomic scope" value="Archaea"/>
</dbReference>
<dbReference type="HOGENOM" id="CLU_707173_0_0_2"/>
<dbReference type="EMBL" id="CP007264">
    <property type="protein sequence ID" value="AHL22314.1"/>
    <property type="molecule type" value="Genomic_DNA"/>
</dbReference>
<gene>
    <name evidence="2" type="ORF">BD01_0691</name>
</gene>
<dbReference type="STRING" id="195522.BD01_0691"/>
<evidence type="ECO:0000313" key="3">
    <source>
        <dbReference type="Proteomes" id="UP000019434"/>
    </source>
</evidence>
<keyword evidence="3" id="KW-1185">Reference proteome</keyword>
<dbReference type="Proteomes" id="UP000019434">
    <property type="component" value="Chromosome"/>
</dbReference>
<proteinExistence type="predicted"/>
<keyword evidence="1" id="KW-1133">Transmembrane helix</keyword>
<feature type="transmembrane region" description="Helical" evidence="1">
    <location>
        <begin position="369"/>
        <end position="389"/>
    </location>
</feature>
<evidence type="ECO:0000313" key="2">
    <source>
        <dbReference type="EMBL" id="AHL22314.1"/>
    </source>
</evidence>
<keyword evidence="1" id="KW-0472">Membrane</keyword>
<sequence>MRRGVLLLALLLSLPWVSAWNATFQFHPSPGQELDDILINYTSECSSWVFGTFDDGSLVQDFAFPVNGSGSVDLQDYLDMGVPSNSTLYLESNCELNVTVHPRYGIYMHPPEVRALSTEFRLVKIPFKKTGEGRFEIETPWKLVAVYLESHTIYDNGTYVSNLPLRVEVSWENQSVLKTPEGRGTYYWVDVSDWKPRGRVILKLSGRRAKYIDSAYGYALVPHREKRQWWLVYNYKEGYYFGDGRPWREILIKLEFLWKGEDFTLASFVTQEEEKLSLKVEGGRVCLEGPHLKKCGSRIPRGALKLTVGFQSGYLWVLGGGNVYFNEYTGTEAAALINLLWGVPKDDRYSVEIHAKDSSYWKPKKRMEIGLAEILGGSALVISLLALYLSRKH</sequence>